<keyword evidence="1" id="KW-0472">Membrane</keyword>
<evidence type="ECO:0000256" key="1">
    <source>
        <dbReference type="SAM" id="Phobius"/>
    </source>
</evidence>
<dbReference type="KEGG" id="span:AWL63_14010"/>
<dbReference type="SUPFAM" id="SSF55961">
    <property type="entry name" value="Bet v1-like"/>
    <property type="match status" value="1"/>
</dbReference>
<accession>A0A1B3ZH98</accession>
<dbReference type="Pfam" id="PF10604">
    <property type="entry name" value="Polyketide_cyc2"/>
    <property type="match status" value="1"/>
</dbReference>
<dbReference type="Gene3D" id="3.30.530.20">
    <property type="match status" value="1"/>
</dbReference>
<evidence type="ECO:0000313" key="2">
    <source>
        <dbReference type="EMBL" id="AOH86796.1"/>
    </source>
</evidence>
<evidence type="ECO:0000313" key="3">
    <source>
        <dbReference type="Proteomes" id="UP000094256"/>
    </source>
</evidence>
<protein>
    <recommendedName>
        <fullName evidence="4">Polyketide cyclase</fullName>
    </recommendedName>
</protein>
<keyword evidence="1" id="KW-1133">Transmembrane helix</keyword>
<name>A0A1B3ZH98_9SPHN</name>
<dbReference type="STRING" id="1560345.AWL63_14010"/>
<dbReference type="EMBL" id="CP014168">
    <property type="protein sequence ID" value="AOH86796.1"/>
    <property type="molecule type" value="Genomic_DNA"/>
</dbReference>
<feature type="transmembrane region" description="Helical" evidence="1">
    <location>
        <begin position="45"/>
        <end position="65"/>
    </location>
</feature>
<feature type="transmembrane region" description="Helical" evidence="1">
    <location>
        <begin position="77"/>
        <end position="98"/>
    </location>
</feature>
<dbReference type="AlphaFoldDB" id="A0A1B3ZH98"/>
<dbReference type="Proteomes" id="UP000094256">
    <property type="component" value="Chromosome"/>
</dbReference>
<proteinExistence type="predicted"/>
<dbReference type="InterPro" id="IPR019587">
    <property type="entry name" value="Polyketide_cyclase/dehydratase"/>
</dbReference>
<dbReference type="InterPro" id="IPR023393">
    <property type="entry name" value="START-like_dom_sf"/>
</dbReference>
<keyword evidence="1" id="KW-0812">Transmembrane</keyword>
<sequence>MMESRDDIPRAVRPAILRILAALGFALAFCLGAYLLISATQPKSGLVSFSFLLVLPAAISAFVAYAADPWGERSRRFYLLMPVWLLLAIIVAAIVILREGVICVLLLSPLWLGSGLIGTWITYASRHRRRKRADGTTYCSALLLAPLLAMQVEPYVPLPSDTARVTRSAVIHASPEQLWPLLRGIPDVRPDEGAWNISQDVIGIPRPLGARLAGGGIGADRHADWDRSIHFRERITEWDMHKRIGWRFIFDDIAGWGFTDRHLMPDSPYFRVTTGGYTLDPIAPGLTRVTIDTEYRITTPVNGYSELWGELFLGDLENNLLALIRGRAEHPALSGASERAIGRG</sequence>
<organism evidence="2 3">
    <name type="scientific">Sphingomonas panacis</name>
    <dbReference type="NCBI Taxonomy" id="1560345"/>
    <lineage>
        <taxon>Bacteria</taxon>
        <taxon>Pseudomonadati</taxon>
        <taxon>Pseudomonadota</taxon>
        <taxon>Alphaproteobacteria</taxon>
        <taxon>Sphingomonadales</taxon>
        <taxon>Sphingomonadaceae</taxon>
        <taxon>Sphingomonas</taxon>
    </lineage>
</organism>
<reference evidence="2 3" key="1">
    <citation type="submission" date="2016-01" db="EMBL/GenBank/DDBJ databases">
        <title>Complete genome and mega plasmid sequence of Sphingomonas panacis DCY99 elicits systemic resistance in rice to Xanthomonas oryzae.</title>
        <authorList>
            <person name="Kim Y.J."/>
            <person name="Yang D.C."/>
            <person name="Sing P."/>
        </authorList>
    </citation>
    <scope>NUCLEOTIDE SEQUENCE [LARGE SCALE GENOMIC DNA]</scope>
    <source>
        <strain evidence="2 3">DCY99</strain>
    </source>
</reference>
<feature type="transmembrane region" description="Helical" evidence="1">
    <location>
        <begin position="20"/>
        <end position="39"/>
    </location>
</feature>
<feature type="transmembrane region" description="Helical" evidence="1">
    <location>
        <begin position="104"/>
        <end position="123"/>
    </location>
</feature>
<gene>
    <name evidence="2" type="ORF">AWL63_14010</name>
</gene>
<evidence type="ECO:0008006" key="4">
    <source>
        <dbReference type="Google" id="ProtNLM"/>
    </source>
</evidence>
<keyword evidence="3" id="KW-1185">Reference proteome</keyword>